<dbReference type="InterPro" id="IPR035952">
    <property type="entry name" value="Rhomboid-like_sf"/>
</dbReference>
<gene>
    <name evidence="9" type="ORF">GWI71_17795</name>
</gene>
<feature type="transmembrane region" description="Helical" evidence="7">
    <location>
        <begin position="162"/>
        <end position="185"/>
    </location>
</feature>
<dbReference type="Proteomes" id="UP000541347">
    <property type="component" value="Unassembled WGS sequence"/>
</dbReference>
<evidence type="ECO:0000256" key="2">
    <source>
        <dbReference type="ARBA" id="ARBA00009045"/>
    </source>
</evidence>
<keyword evidence="4" id="KW-0378">Hydrolase</keyword>
<evidence type="ECO:0000256" key="3">
    <source>
        <dbReference type="ARBA" id="ARBA00022692"/>
    </source>
</evidence>
<comment type="caution">
    <text evidence="9">The sequence shown here is derived from an EMBL/GenBank/DDBJ whole genome shotgun (WGS) entry which is preliminary data.</text>
</comment>
<dbReference type="GO" id="GO:0008233">
    <property type="term" value="F:peptidase activity"/>
    <property type="evidence" value="ECO:0007669"/>
    <property type="project" value="UniProtKB-KW"/>
</dbReference>
<feature type="transmembrane region" description="Helical" evidence="7">
    <location>
        <begin position="136"/>
        <end position="155"/>
    </location>
</feature>
<dbReference type="InterPro" id="IPR050925">
    <property type="entry name" value="Rhomboid_protease_S54"/>
</dbReference>
<dbReference type="GO" id="GO:0006508">
    <property type="term" value="P:proteolysis"/>
    <property type="evidence" value="ECO:0007669"/>
    <property type="project" value="UniProtKB-KW"/>
</dbReference>
<feature type="domain" description="Peptidase S54 rhomboid" evidence="8">
    <location>
        <begin position="75"/>
        <end position="219"/>
    </location>
</feature>
<dbReference type="SUPFAM" id="SSF144091">
    <property type="entry name" value="Rhomboid-like"/>
    <property type="match status" value="1"/>
</dbReference>
<keyword evidence="10" id="KW-1185">Reference proteome</keyword>
<dbReference type="InterPro" id="IPR022764">
    <property type="entry name" value="Peptidase_S54_rhomboid_dom"/>
</dbReference>
<keyword evidence="5 7" id="KW-1133">Transmembrane helix</keyword>
<accession>A0ABW9ZS45</accession>
<reference evidence="9 10" key="1">
    <citation type="submission" date="2020-01" db="EMBL/GenBank/DDBJ databases">
        <authorList>
            <person name="Peng S.Y."/>
            <person name="Li J."/>
            <person name="Wang M."/>
            <person name="Wang L."/>
            <person name="Wang C.Q."/>
            <person name="Wang J.R."/>
        </authorList>
    </citation>
    <scope>NUCLEOTIDE SEQUENCE [LARGE SCALE GENOMIC DNA]</scope>
    <source>
        <strain evidence="9 10">XCT-34</strain>
    </source>
</reference>
<protein>
    <submittedName>
        <fullName evidence="9">Rhomboid family intramembrane serine protease</fullName>
    </submittedName>
</protein>
<evidence type="ECO:0000259" key="8">
    <source>
        <dbReference type="Pfam" id="PF01694"/>
    </source>
</evidence>
<evidence type="ECO:0000256" key="5">
    <source>
        <dbReference type="ARBA" id="ARBA00022989"/>
    </source>
</evidence>
<dbReference type="EMBL" id="JAABLP010000005">
    <property type="protein sequence ID" value="NBN65550.1"/>
    <property type="molecule type" value="Genomic_DNA"/>
</dbReference>
<dbReference type="RefSeq" id="WP_161677549.1">
    <property type="nucleotide sequence ID" value="NZ_JAABLP010000005.1"/>
</dbReference>
<evidence type="ECO:0000256" key="1">
    <source>
        <dbReference type="ARBA" id="ARBA00004141"/>
    </source>
</evidence>
<evidence type="ECO:0000256" key="7">
    <source>
        <dbReference type="SAM" id="Phobius"/>
    </source>
</evidence>
<comment type="subcellular location">
    <subcellularLocation>
        <location evidence="1">Membrane</location>
        <topology evidence="1">Multi-pass membrane protein</topology>
    </subcellularLocation>
</comment>
<name>A0ABW9ZS45_9HYPH</name>
<feature type="transmembrane region" description="Helical" evidence="7">
    <location>
        <begin position="197"/>
        <end position="217"/>
    </location>
</feature>
<keyword evidence="6 7" id="KW-0472">Membrane</keyword>
<keyword evidence="9" id="KW-0645">Protease</keyword>
<feature type="transmembrane region" description="Helical" evidence="7">
    <location>
        <begin position="112"/>
        <end position="130"/>
    </location>
</feature>
<feature type="transmembrane region" description="Helical" evidence="7">
    <location>
        <begin position="18"/>
        <end position="38"/>
    </location>
</feature>
<dbReference type="PANTHER" id="PTHR43731:SF14">
    <property type="entry name" value="PRESENILIN-ASSOCIATED RHOMBOID-LIKE PROTEIN, MITOCHONDRIAL"/>
    <property type="match status" value="1"/>
</dbReference>
<evidence type="ECO:0000313" key="10">
    <source>
        <dbReference type="Proteomes" id="UP000541347"/>
    </source>
</evidence>
<feature type="transmembrane region" description="Helical" evidence="7">
    <location>
        <begin position="76"/>
        <end position="100"/>
    </location>
</feature>
<comment type="similarity">
    <text evidence="2">Belongs to the peptidase S54 family.</text>
</comment>
<dbReference type="Pfam" id="PF01694">
    <property type="entry name" value="Rhomboid"/>
    <property type="match status" value="1"/>
</dbReference>
<dbReference type="PANTHER" id="PTHR43731">
    <property type="entry name" value="RHOMBOID PROTEASE"/>
    <property type="match status" value="1"/>
</dbReference>
<organism evidence="9 10">
    <name type="scientific">Pannonibacter tanglangensis</name>
    <dbReference type="NCBI Taxonomy" id="2750084"/>
    <lineage>
        <taxon>Bacteria</taxon>
        <taxon>Pseudomonadati</taxon>
        <taxon>Pseudomonadota</taxon>
        <taxon>Alphaproteobacteria</taxon>
        <taxon>Hyphomicrobiales</taxon>
        <taxon>Stappiaceae</taxon>
        <taxon>Pannonibacter</taxon>
    </lineage>
</organism>
<evidence type="ECO:0000256" key="4">
    <source>
        <dbReference type="ARBA" id="ARBA00022801"/>
    </source>
</evidence>
<dbReference type="Gene3D" id="1.20.1540.10">
    <property type="entry name" value="Rhomboid-like"/>
    <property type="match status" value="1"/>
</dbReference>
<sequence length="234" mass="25355">MFIPLHDHNPLRHVLRPYVTWGLILANVFAYVVLQGAGVGEVYEASAYSYGLIPSVLFDLRDLSPELMAVPENATLVTYAFLHADFWHLAGNMLFLWVFGDNVEDAMGHVKYLAFYLLSAAAGGLAYALLSPGSDVPLVGASGAVSGIVAAYVMLHPRVRVWVLVLGRIPLPIPALWALGAWIGLQFFNLVTDSDGQVAWSAHVGGIVAGAVLVMVLRRRGVRLFDRGLTTGTR</sequence>
<evidence type="ECO:0000313" key="9">
    <source>
        <dbReference type="EMBL" id="NBN65550.1"/>
    </source>
</evidence>
<evidence type="ECO:0000256" key="6">
    <source>
        <dbReference type="ARBA" id="ARBA00023136"/>
    </source>
</evidence>
<proteinExistence type="inferred from homology"/>
<keyword evidence="3 7" id="KW-0812">Transmembrane</keyword>